<keyword evidence="1" id="KW-0804">Transcription</keyword>
<feature type="domain" description="GIY-YIG" evidence="2">
    <location>
        <begin position="136"/>
        <end position="223"/>
    </location>
</feature>
<dbReference type="RefSeq" id="WP_380074304.1">
    <property type="nucleotide sequence ID" value="NZ_JBHRTO010000002.1"/>
</dbReference>
<dbReference type="PROSITE" id="PS51913">
    <property type="entry name" value="HTH_HARE"/>
    <property type="match status" value="1"/>
</dbReference>
<name>A0ABV7J1P4_9RHOB</name>
<dbReference type="CDD" id="cd00719">
    <property type="entry name" value="GIY-YIG_SF"/>
    <property type="match status" value="1"/>
</dbReference>
<dbReference type="InterPro" id="IPR000305">
    <property type="entry name" value="GIY-YIG_endonuc"/>
</dbReference>
<evidence type="ECO:0000313" key="4">
    <source>
        <dbReference type="EMBL" id="MFC3182645.1"/>
    </source>
</evidence>
<keyword evidence="5" id="KW-1185">Reference proteome</keyword>
<evidence type="ECO:0000259" key="2">
    <source>
        <dbReference type="PROSITE" id="PS50164"/>
    </source>
</evidence>
<reference evidence="5" key="1">
    <citation type="journal article" date="2019" name="Int. J. Syst. Evol. Microbiol.">
        <title>The Global Catalogue of Microorganisms (GCM) 10K type strain sequencing project: providing services to taxonomists for standard genome sequencing and annotation.</title>
        <authorList>
            <consortium name="The Broad Institute Genomics Platform"/>
            <consortium name="The Broad Institute Genome Sequencing Center for Infectious Disease"/>
            <person name="Wu L."/>
            <person name="Ma J."/>
        </authorList>
    </citation>
    <scope>NUCLEOTIDE SEQUENCE [LARGE SCALE GENOMIC DNA]</scope>
    <source>
        <strain evidence="5">KCTC 52039</strain>
    </source>
</reference>
<dbReference type="InterPro" id="IPR007759">
    <property type="entry name" value="Asxl_HARE-HTH"/>
</dbReference>
<accession>A0ABV7J1P4</accession>
<protein>
    <submittedName>
        <fullName evidence="4">HTH domain-containing protein</fullName>
    </submittedName>
</protein>
<dbReference type="PROSITE" id="PS50164">
    <property type="entry name" value="GIY_YIG"/>
    <property type="match status" value="1"/>
</dbReference>
<evidence type="ECO:0000259" key="3">
    <source>
        <dbReference type="PROSITE" id="PS51913"/>
    </source>
</evidence>
<gene>
    <name evidence="4" type="ORF">ACFOGH_16735</name>
</gene>
<dbReference type="Proteomes" id="UP001595547">
    <property type="component" value="Unassembled WGS sequence"/>
</dbReference>
<feature type="domain" description="HTH HARE-type" evidence="3">
    <location>
        <begin position="4"/>
        <end position="77"/>
    </location>
</feature>
<sequence>MHDTPWKEAASIVLGKSVQSLHYKTIAEEIEKQKLRKTLGATPANTVFVVINNSIKNEGDESPFIKTSPGMFMLRSVTVGTPAVQEPLETVELEVEERPVVKCVGMYWNANKVSWKTRPKILGQQQQGSKEIDFCEQIGIYLLYDRSRVIYVGRSVDRPLGQRLAEHTKDRLNGRWDRFSWFGLRGVDETGKLTEPDFNATQGQIIGLMEAILIEALEPPQNRKRGDDFSEIEYLQADDKEISSKKNKAMLELFKQQLGMED</sequence>
<evidence type="ECO:0000313" key="5">
    <source>
        <dbReference type="Proteomes" id="UP001595547"/>
    </source>
</evidence>
<evidence type="ECO:0000256" key="1">
    <source>
        <dbReference type="ARBA" id="ARBA00023163"/>
    </source>
</evidence>
<proteinExistence type="predicted"/>
<comment type="caution">
    <text evidence="4">The sequence shown here is derived from an EMBL/GenBank/DDBJ whole genome shotgun (WGS) entry which is preliminary data.</text>
</comment>
<organism evidence="4 5">
    <name type="scientific">Cypionkella sinensis</name>
    <dbReference type="NCBI Taxonomy" id="1756043"/>
    <lineage>
        <taxon>Bacteria</taxon>
        <taxon>Pseudomonadati</taxon>
        <taxon>Pseudomonadota</taxon>
        <taxon>Alphaproteobacteria</taxon>
        <taxon>Rhodobacterales</taxon>
        <taxon>Paracoccaceae</taxon>
        <taxon>Cypionkella</taxon>
    </lineage>
</organism>
<dbReference type="EMBL" id="JBHRTO010000002">
    <property type="protein sequence ID" value="MFC3182645.1"/>
    <property type="molecule type" value="Genomic_DNA"/>
</dbReference>
<dbReference type="Pfam" id="PF05066">
    <property type="entry name" value="HARE-HTH"/>
    <property type="match status" value="1"/>
</dbReference>